<dbReference type="SUPFAM" id="SSF54160">
    <property type="entry name" value="Chromo domain-like"/>
    <property type="match status" value="1"/>
</dbReference>
<dbReference type="AlphaFoldDB" id="A0AAD7PJR1"/>
<dbReference type="InterPro" id="IPR056924">
    <property type="entry name" value="SH3_Tf2-1"/>
</dbReference>
<evidence type="ECO:0000313" key="3">
    <source>
        <dbReference type="EMBL" id="KAJ7957732.1"/>
    </source>
</evidence>
<evidence type="ECO:0000313" key="4">
    <source>
        <dbReference type="Proteomes" id="UP001163823"/>
    </source>
</evidence>
<protein>
    <submittedName>
        <fullName evidence="3">Chromo domain containing protein</fullName>
    </submittedName>
</protein>
<keyword evidence="1" id="KW-0812">Transmembrane</keyword>
<gene>
    <name evidence="3" type="ORF">O6P43_023998</name>
</gene>
<keyword evidence="4" id="KW-1185">Reference proteome</keyword>
<proteinExistence type="predicted"/>
<accession>A0AAD7PJR1</accession>
<dbReference type="KEGG" id="qsa:O6P43_023998"/>
<dbReference type="Pfam" id="PF24626">
    <property type="entry name" value="SH3_Tf2-1"/>
    <property type="match status" value="1"/>
</dbReference>
<dbReference type="EMBL" id="JARAOO010000009">
    <property type="protein sequence ID" value="KAJ7957732.1"/>
    <property type="molecule type" value="Genomic_DNA"/>
</dbReference>
<name>A0AAD7PJR1_QUISA</name>
<evidence type="ECO:0000259" key="2">
    <source>
        <dbReference type="Pfam" id="PF24626"/>
    </source>
</evidence>
<evidence type="ECO:0000256" key="1">
    <source>
        <dbReference type="SAM" id="Phobius"/>
    </source>
</evidence>
<dbReference type="Proteomes" id="UP001163823">
    <property type="component" value="Chromosome 9"/>
</dbReference>
<feature type="transmembrane region" description="Helical" evidence="1">
    <location>
        <begin position="12"/>
        <end position="31"/>
    </location>
</feature>
<dbReference type="PANTHER" id="PTHR46148">
    <property type="entry name" value="CHROMO DOMAIN-CONTAINING PROTEIN"/>
    <property type="match status" value="1"/>
</dbReference>
<sequence>MKEQRHRYGPPLYNLTLMVLSIRLFLSLSWGRFGFRKLKRQQVAVLERAVDVYVTEFERRQLKFEVGDHVFLKISPFKGAMRFCKKGKLSPRFIGPFQILDRVGTVAYRLALPPDLDRVHPVFHVSMLRKYLPDESHILQVQEVQVDKYLTYEGQPIKIIDRQVRKLRSKVIPLVKVLWQHHGEQEATWESENEMKRPKDRRRVGHISSSVLAVHLLCFGRVPPLCWLCIDWGLLRLVHFWLYSGVGGLGKEKKFRQRCCHQVTGTAGSQSPQAQPLERRLEAALQKLGRPERLQCVGGAGTPHGHRKYLP</sequence>
<dbReference type="PANTHER" id="PTHR46148:SF57">
    <property type="entry name" value="OS12G0499874 PROTEIN"/>
    <property type="match status" value="1"/>
</dbReference>
<keyword evidence="1" id="KW-1133">Transmembrane helix</keyword>
<dbReference type="InterPro" id="IPR016197">
    <property type="entry name" value="Chromo-like_dom_sf"/>
</dbReference>
<feature type="domain" description="Tf2-1-like SH3-like" evidence="2">
    <location>
        <begin position="67"/>
        <end position="131"/>
    </location>
</feature>
<keyword evidence="1" id="KW-0472">Membrane</keyword>
<comment type="caution">
    <text evidence="3">The sequence shown here is derived from an EMBL/GenBank/DDBJ whole genome shotgun (WGS) entry which is preliminary data.</text>
</comment>
<reference evidence="3" key="1">
    <citation type="journal article" date="2023" name="Science">
        <title>Elucidation of the pathway for biosynthesis of saponin adjuvants from the soapbark tree.</title>
        <authorList>
            <person name="Reed J."/>
            <person name="Orme A."/>
            <person name="El-Demerdash A."/>
            <person name="Owen C."/>
            <person name="Martin L.B.B."/>
            <person name="Misra R.C."/>
            <person name="Kikuchi S."/>
            <person name="Rejzek M."/>
            <person name="Martin A.C."/>
            <person name="Harkess A."/>
            <person name="Leebens-Mack J."/>
            <person name="Louveau T."/>
            <person name="Stephenson M.J."/>
            <person name="Osbourn A."/>
        </authorList>
    </citation>
    <scope>NUCLEOTIDE SEQUENCE</scope>
    <source>
        <strain evidence="3">S10</strain>
    </source>
</reference>
<organism evidence="3 4">
    <name type="scientific">Quillaja saponaria</name>
    <name type="common">Soap bark tree</name>
    <dbReference type="NCBI Taxonomy" id="32244"/>
    <lineage>
        <taxon>Eukaryota</taxon>
        <taxon>Viridiplantae</taxon>
        <taxon>Streptophyta</taxon>
        <taxon>Embryophyta</taxon>
        <taxon>Tracheophyta</taxon>
        <taxon>Spermatophyta</taxon>
        <taxon>Magnoliopsida</taxon>
        <taxon>eudicotyledons</taxon>
        <taxon>Gunneridae</taxon>
        <taxon>Pentapetalae</taxon>
        <taxon>rosids</taxon>
        <taxon>fabids</taxon>
        <taxon>Fabales</taxon>
        <taxon>Quillajaceae</taxon>
        <taxon>Quillaja</taxon>
    </lineage>
</organism>